<evidence type="ECO:0000313" key="2">
    <source>
        <dbReference type="EMBL" id="ADC36072.1"/>
    </source>
</evidence>
<dbReference type="PANTHER" id="PTHR48090:SF7">
    <property type="entry name" value="RFBJ PROTEIN"/>
    <property type="match status" value="1"/>
</dbReference>
<protein>
    <submittedName>
        <fullName evidence="2">Glycosyl transferase family 2 protein</fullName>
    </submittedName>
</protein>
<dbReference type="PANTHER" id="PTHR48090">
    <property type="entry name" value="UNDECAPRENYL-PHOSPHATE 4-DEOXY-4-FORMAMIDO-L-ARABINOSE TRANSFERASE-RELATED"/>
    <property type="match status" value="1"/>
</dbReference>
<evidence type="ECO:0000259" key="1">
    <source>
        <dbReference type="Pfam" id="PF00535"/>
    </source>
</evidence>
<reference evidence="2" key="2">
    <citation type="journal article" date="2010" name="Appl. Environ. Microbiol.">
        <title>Comparative analysis of acidobacterial genomic fragments from terrestrial and aquatic metagenomic libraries, with emphasis on acidobacteria subdivision 6.</title>
        <authorList>
            <person name="Kielak A.M."/>
            <person name="van Veen J.A."/>
            <person name="Kowalchuk G.A."/>
        </authorList>
    </citation>
    <scope>NUCLEOTIDE SEQUENCE</scope>
</reference>
<dbReference type="CDD" id="cd04179">
    <property type="entry name" value="DPM_DPG-synthase_like"/>
    <property type="match status" value="1"/>
</dbReference>
<accession>E3T6X8</accession>
<dbReference type="EMBL" id="GU260711">
    <property type="protein sequence ID" value="ADC36072.1"/>
    <property type="molecule type" value="Genomic_DNA"/>
</dbReference>
<sequence>MKNGHEEILSVVMPAYNEEATLEQIVKKVLDLPGLLELIIVDDDSKDRTAEIARTLANDDNRIAYFRQPKNAGKTAALKAGFAMTRGEIVIVQDADLEYDPSEIESVIAPIIEGRADVVYGSRFMVKKAARVLYFSHYLANKALTFLSNCLTNLNMSDIETCYKAFRGDVIRNMTITSSGFGFEVEVTAKIAKLRCAVYEVPISYYGRTYEEGKKIGLSDGIAAIWYIAKFNLLTTLRTSFTSFAGLPGAGARKYLPTSK</sequence>
<feature type="domain" description="Glycosyltransferase 2-like" evidence="1">
    <location>
        <begin position="10"/>
        <end position="172"/>
    </location>
</feature>
<dbReference type="InterPro" id="IPR001173">
    <property type="entry name" value="Glyco_trans_2-like"/>
</dbReference>
<dbReference type="GO" id="GO:0016740">
    <property type="term" value="F:transferase activity"/>
    <property type="evidence" value="ECO:0007669"/>
    <property type="project" value="UniProtKB-KW"/>
</dbReference>
<dbReference type="SUPFAM" id="SSF53448">
    <property type="entry name" value="Nucleotide-diphospho-sugar transferases"/>
    <property type="match status" value="1"/>
</dbReference>
<dbReference type="CAZy" id="GT2">
    <property type="family name" value="Glycosyltransferase Family 2"/>
</dbReference>
<dbReference type="InterPro" id="IPR029044">
    <property type="entry name" value="Nucleotide-diphossugar_trans"/>
</dbReference>
<reference evidence="2" key="1">
    <citation type="submission" date="2009-12" db="EMBL/GenBank/DDBJ databases">
        <authorList>
            <person name="Kielak A."/>
            <person name="van Veen J.A."/>
            <person name="Kowalchuk G.A."/>
        </authorList>
    </citation>
    <scope>NUCLEOTIDE SEQUENCE</scope>
</reference>
<dbReference type="AlphaFoldDB" id="E3T6X8"/>
<proteinExistence type="predicted"/>
<keyword evidence="2" id="KW-0808">Transferase</keyword>
<dbReference type="InterPro" id="IPR050256">
    <property type="entry name" value="Glycosyltransferase_2"/>
</dbReference>
<name>E3T6X8_9BACT</name>
<dbReference type="Gene3D" id="3.90.550.10">
    <property type="entry name" value="Spore Coat Polysaccharide Biosynthesis Protein SpsA, Chain A"/>
    <property type="match status" value="1"/>
</dbReference>
<organism evidence="2">
    <name type="scientific">uncultured bacterium 164</name>
    <dbReference type="NCBI Taxonomy" id="698382"/>
    <lineage>
        <taxon>Bacteria</taxon>
        <taxon>environmental samples</taxon>
    </lineage>
</organism>
<dbReference type="Pfam" id="PF00535">
    <property type="entry name" value="Glycos_transf_2"/>
    <property type="match status" value="1"/>
</dbReference>